<dbReference type="Proteomes" id="UP000799778">
    <property type="component" value="Unassembled WGS sequence"/>
</dbReference>
<accession>A0A6A5XUJ4</accession>
<gene>
    <name evidence="2" type="ORF">BU24DRAFT_200769</name>
</gene>
<reference evidence="2" key="1">
    <citation type="journal article" date="2020" name="Stud. Mycol.">
        <title>101 Dothideomycetes genomes: a test case for predicting lifestyles and emergence of pathogens.</title>
        <authorList>
            <person name="Haridas S."/>
            <person name="Albert R."/>
            <person name="Binder M."/>
            <person name="Bloem J."/>
            <person name="Labutti K."/>
            <person name="Salamov A."/>
            <person name="Andreopoulos B."/>
            <person name="Baker S."/>
            <person name="Barry K."/>
            <person name="Bills G."/>
            <person name="Bluhm B."/>
            <person name="Cannon C."/>
            <person name="Castanera R."/>
            <person name="Culley D."/>
            <person name="Daum C."/>
            <person name="Ezra D."/>
            <person name="Gonzalez J."/>
            <person name="Henrissat B."/>
            <person name="Kuo A."/>
            <person name="Liang C."/>
            <person name="Lipzen A."/>
            <person name="Lutzoni F."/>
            <person name="Magnuson J."/>
            <person name="Mondo S."/>
            <person name="Nolan M."/>
            <person name="Ohm R."/>
            <person name="Pangilinan J."/>
            <person name="Park H.-J."/>
            <person name="Ramirez L."/>
            <person name="Alfaro M."/>
            <person name="Sun H."/>
            <person name="Tritt A."/>
            <person name="Yoshinaga Y."/>
            <person name="Zwiers L.-H."/>
            <person name="Turgeon B."/>
            <person name="Goodwin S."/>
            <person name="Spatafora J."/>
            <person name="Crous P."/>
            <person name="Grigoriev I."/>
        </authorList>
    </citation>
    <scope>NUCLEOTIDE SEQUENCE</scope>
    <source>
        <strain evidence="2">CBS 175.79</strain>
    </source>
</reference>
<proteinExistence type="predicted"/>
<keyword evidence="3" id="KW-1185">Reference proteome</keyword>
<evidence type="ECO:0000256" key="1">
    <source>
        <dbReference type="SAM" id="MobiDB-lite"/>
    </source>
</evidence>
<evidence type="ECO:0000313" key="3">
    <source>
        <dbReference type="Proteomes" id="UP000799778"/>
    </source>
</evidence>
<sequence>MTNFRFLPLHLINRLCLNLLLSFSYFVNYAPCTCLLAAMRAPSARIYGKILPVFATPATPSSTRPSPLPSLSTRLCNLPAEVYPFRPHAVIVRHSSMPCERKAYLPIVLQIRPQCNTEDAPHRCTDAQINLICLLRASCSRRKFRKPRRPPTKASKQCDPVPEDATRMQRPPGGKAGVDLGRYA</sequence>
<dbReference type="GeneID" id="54279214"/>
<dbReference type="EMBL" id="ML978069">
    <property type="protein sequence ID" value="KAF2016381.1"/>
    <property type="molecule type" value="Genomic_DNA"/>
</dbReference>
<dbReference type="RefSeq" id="XP_033384720.1">
    <property type="nucleotide sequence ID" value="XM_033521817.1"/>
</dbReference>
<name>A0A6A5XUJ4_9PLEO</name>
<organism evidence="2 3">
    <name type="scientific">Aaosphaeria arxii CBS 175.79</name>
    <dbReference type="NCBI Taxonomy" id="1450172"/>
    <lineage>
        <taxon>Eukaryota</taxon>
        <taxon>Fungi</taxon>
        <taxon>Dikarya</taxon>
        <taxon>Ascomycota</taxon>
        <taxon>Pezizomycotina</taxon>
        <taxon>Dothideomycetes</taxon>
        <taxon>Pleosporomycetidae</taxon>
        <taxon>Pleosporales</taxon>
        <taxon>Pleosporales incertae sedis</taxon>
        <taxon>Aaosphaeria</taxon>
    </lineage>
</organism>
<protein>
    <submittedName>
        <fullName evidence="2">Uncharacterized protein</fullName>
    </submittedName>
</protein>
<dbReference type="AlphaFoldDB" id="A0A6A5XUJ4"/>
<feature type="region of interest" description="Disordered" evidence="1">
    <location>
        <begin position="144"/>
        <end position="184"/>
    </location>
</feature>
<evidence type="ECO:0000313" key="2">
    <source>
        <dbReference type="EMBL" id="KAF2016381.1"/>
    </source>
</evidence>